<evidence type="ECO:0000313" key="1">
    <source>
        <dbReference type="EMBL" id="MFC3104988.1"/>
    </source>
</evidence>
<accession>A0ABV7EQF9</accession>
<dbReference type="RefSeq" id="WP_380690547.1">
    <property type="nucleotide sequence ID" value="NZ_JBHRSS010000006.1"/>
</dbReference>
<comment type="caution">
    <text evidence="1">The sequence shown here is derived from an EMBL/GenBank/DDBJ whole genome shotgun (WGS) entry which is preliminary data.</text>
</comment>
<dbReference type="EMBL" id="JBHRSS010000006">
    <property type="protein sequence ID" value="MFC3104988.1"/>
    <property type="molecule type" value="Genomic_DNA"/>
</dbReference>
<keyword evidence="2" id="KW-1185">Reference proteome</keyword>
<evidence type="ECO:0008006" key="3">
    <source>
        <dbReference type="Google" id="ProtNLM"/>
    </source>
</evidence>
<gene>
    <name evidence="1" type="ORF">ACFOSU_13990</name>
</gene>
<name>A0ABV7EQF9_9GAMM</name>
<evidence type="ECO:0000313" key="2">
    <source>
        <dbReference type="Proteomes" id="UP001595462"/>
    </source>
</evidence>
<protein>
    <recommendedName>
        <fullName evidence="3">OB-fold nucleic acid binding domain-containing protein</fullName>
    </recommendedName>
</protein>
<sequence>MNNNRSAALTTPTCIARAPSPRRSSRIALSGPIRGSQPLAEYRHRPGTPVKGVYRVIGKDLSRSPVDGRDTFRMTIADATDMRLCCGYLSKDDTVWATLCDGALVSIRGRVEMAPTKRAYVQLTEYQPVEAAIRPNWDLLPITYVPHEARGAFTRLRGVLNRLEGHVPLLEFMNRVMGDVALAERFVQSSYRFDGSAGAPGRLLIDSVTRAENAERVAPRLVGQEDALVVVVGALLRDIGAIAFKPSQAPLLKGSELMEQLTFKVLDDHIGGLEAKSRRAWLALAEMLAPVMAQEATGFEGRTLCTDLVEVLDTLTTGDRWARSKHTIRTSSGGELVEVTLPDQ</sequence>
<organism evidence="1 2">
    <name type="scientific">Salinisphaera aquimarina</name>
    <dbReference type="NCBI Taxonomy" id="2094031"/>
    <lineage>
        <taxon>Bacteria</taxon>
        <taxon>Pseudomonadati</taxon>
        <taxon>Pseudomonadota</taxon>
        <taxon>Gammaproteobacteria</taxon>
        <taxon>Salinisphaerales</taxon>
        <taxon>Salinisphaeraceae</taxon>
        <taxon>Salinisphaera</taxon>
    </lineage>
</organism>
<dbReference type="Proteomes" id="UP001595462">
    <property type="component" value="Unassembled WGS sequence"/>
</dbReference>
<reference evidence="2" key="1">
    <citation type="journal article" date="2019" name="Int. J. Syst. Evol. Microbiol.">
        <title>The Global Catalogue of Microorganisms (GCM) 10K type strain sequencing project: providing services to taxonomists for standard genome sequencing and annotation.</title>
        <authorList>
            <consortium name="The Broad Institute Genomics Platform"/>
            <consortium name="The Broad Institute Genome Sequencing Center for Infectious Disease"/>
            <person name="Wu L."/>
            <person name="Ma J."/>
        </authorList>
    </citation>
    <scope>NUCLEOTIDE SEQUENCE [LARGE SCALE GENOMIC DNA]</scope>
    <source>
        <strain evidence="2">KCTC 52640</strain>
    </source>
</reference>
<proteinExistence type="predicted"/>